<gene>
    <name evidence="2" type="ORF">B0T24DRAFT_616689</name>
</gene>
<accession>A0AAE0KH06</accession>
<name>A0AAE0KH06_9PEZI</name>
<feature type="compositionally biased region" description="Basic and acidic residues" evidence="1">
    <location>
        <begin position="1"/>
        <end position="12"/>
    </location>
</feature>
<evidence type="ECO:0000313" key="3">
    <source>
        <dbReference type="Proteomes" id="UP001287356"/>
    </source>
</evidence>
<keyword evidence="3" id="KW-1185">Reference proteome</keyword>
<dbReference type="AlphaFoldDB" id="A0AAE0KH06"/>
<evidence type="ECO:0000313" key="2">
    <source>
        <dbReference type="EMBL" id="KAK3375620.1"/>
    </source>
</evidence>
<feature type="compositionally biased region" description="Basic and acidic residues" evidence="1">
    <location>
        <begin position="40"/>
        <end position="53"/>
    </location>
</feature>
<sequence length="433" mass="46599">MFSKHDASREPSPHIGESDGGNFACLPLNTSLKNELDDLKTEIRRLQAEKGEPESETAPTPPPTSPAPSVDETIQPKAKVEQYGDFADDISDTSVDPAPPGSKSEYHGYTLATLEMMKRGEEGKNSTGAAPEAEAASVDVEMTGSPPAPQQYQTSDPSATQVNPHSTTADVAYPALPKPYRIPYPLLNPPRPLEHISTVDAPRTEHNYTSSVGSADPHEREPSQQETQPPQIEHRTRASYRSPWVEHEHELELETTPTARPSPPPPPPIPSTTSSGFLRSPHAQELRAATTTSGSTIQSPYAHGNQPPASEHKTRRAATPSPPSTRSTSSSGFLQSPHAQELRAATTSSSDIPRSAWSVARQTSMSDIPRSAWAMERKSRGGGGDGSCSLKHAREKKAEMRTRLKEKQDKKKVRFVLSGQESDSGSGSGSGSG</sequence>
<feature type="compositionally biased region" description="Basic and acidic residues" evidence="1">
    <location>
        <begin position="396"/>
        <end position="409"/>
    </location>
</feature>
<proteinExistence type="predicted"/>
<feature type="region of interest" description="Disordered" evidence="1">
    <location>
        <begin position="1"/>
        <end position="28"/>
    </location>
</feature>
<reference evidence="2" key="2">
    <citation type="submission" date="2023-06" db="EMBL/GenBank/DDBJ databases">
        <authorList>
            <consortium name="Lawrence Berkeley National Laboratory"/>
            <person name="Haridas S."/>
            <person name="Hensen N."/>
            <person name="Bonometti L."/>
            <person name="Westerberg I."/>
            <person name="Brannstrom I.O."/>
            <person name="Guillou S."/>
            <person name="Cros-Aarteil S."/>
            <person name="Calhoun S."/>
            <person name="Kuo A."/>
            <person name="Mondo S."/>
            <person name="Pangilinan J."/>
            <person name="Riley R."/>
            <person name="Labutti K."/>
            <person name="Andreopoulos B."/>
            <person name="Lipzen A."/>
            <person name="Chen C."/>
            <person name="Yanf M."/>
            <person name="Daum C."/>
            <person name="Ng V."/>
            <person name="Clum A."/>
            <person name="Steindorff A."/>
            <person name="Ohm R."/>
            <person name="Martin F."/>
            <person name="Silar P."/>
            <person name="Natvig D."/>
            <person name="Lalanne C."/>
            <person name="Gautier V."/>
            <person name="Ament-Velasquez S.L."/>
            <person name="Kruys A."/>
            <person name="Hutchinson M.I."/>
            <person name="Powell A.J."/>
            <person name="Barry K."/>
            <person name="Miller A.N."/>
            <person name="Grigoriev I.V."/>
            <person name="Debuchy R."/>
            <person name="Gladieux P."/>
            <person name="Thoren M.H."/>
            <person name="Johannesson H."/>
        </authorList>
    </citation>
    <scope>NUCLEOTIDE SEQUENCE</scope>
    <source>
        <strain evidence="2">CBS 958.72</strain>
    </source>
</reference>
<evidence type="ECO:0000256" key="1">
    <source>
        <dbReference type="SAM" id="MobiDB-lite"/>
    </source>
</evidence>
<feature type="compositionally biased region" description="Pro residues" evidence="1">
    <location>
        <begin position="260"/>
        <end position="270"/>
    </location>
</feature>
<protein>
    <submittedName>
        <fullName evidence="2">Uncharacterized protein</fullName>
    </submittedName>
</protein>
<reference evidence="2" key="1">
    <citation type="journal article" date="2023" name="Mol. Phylogenet. Evol.">
        <title>Genome-scale phylogeny and comparative genomics of the fungal order Sordariales.</title>
        <authorList>
            <person name="Hensen N."/>
            <person name="Bonometti L."/>
            <person name="Westerberg I."/>
            <person name="Brannstrom I.O."/>
            <person name="Guillou S."/>
            <person name="Cros-Aarteil S."/>
            <person name="Calhoun S."/>
            <person name="Haridas S."/>
            <person name="Kuo A."/>
            <person name="Mondo S."/>
            <person name="Pangilinan J."/>
            <person name="Riley R."/>
            <person name="LaButti K."/>
            <person name="Andreopoulos B."/>
            <person name="Lipzen A."/>
            <person name="Chen C."/>
            <person name="Yan M."/>
            <person name="Daum C."/>
            <person name="Ng V."/>
            <person name="Clum A."/>
            <person name="Steindorff A."/>
            <person name="Ohm R.A."/>
            <person name="Martin F."/>
            <person name="Silar P."/>
            <person name="Natvig D.O."/>
            <person name="Lalanne C."/>
            <person name="Gautier V."/>
            <person name="Ament-Velasquez S.L."/>
            <person name="Kruys A."/>
            <person name="Hutchinson M.I."/>
            <person name="Powell A.J."/>
            <person name="Barry K."/>
            <person name="Miller A.N."/>
            <person name="Grigoriev I.V."/>
            <person name="Debuchy R."/>
            <person name="Gladieux P."/>
            <person name="Hiltunen Thoren M."/>
            <person name="Johannesson H."/>
        </authorList>
    </citation>
    <scope>NUCLEOTIDE SEQUENCE</scope>
    <source>
        <strain evidence="2">CBS 958.72</strain>
    </source>
</reference>
<dbReference type="Proteomes" id="UP001287356">
    <property type="component" value="Unassembled WGS sequence"/>
</dbReference>
<organism evidence="2 3">
    <name type="scientific">Lasiosphaeria ovina</name>
    <dbReference type="NCBI Taxonomy" id="92902"/>
    <lineage>
        <taxon>Eukaryota</taxon>
        <taxon>Fungi</taxon>
        <taxon>Dikarya</taxon>
        <taxon>Ascomycota</taxon>
        <taxon>Pezizomycotina</taxon>
        <taxon>Sordariomycetes</taxon>
        <taxon>Sordariomycetidae</taxon>
        <taxon>Sordariales</taxon>
        <taxon>Lasiosphaeriaceae</taxon>
        <taxon>Lasiosphaeria</taxon>
    </lineage>
</organism>
<feature type="compositionally biased region" description="Polar residues" evidence="1">
    <location>
        <begin position="289"/>
        <end position="299"/>
    </location>
</feature>
<feature type="non-terminal residue" evidence="2">
    <location>
        <position position="433"/>
    </location>
</feature>
<dbReference type="EMBL" id="JAULSN010000003">
    <property type="protein sequence ID" value="KAK3375620.1"/>
    <property type="molecule type" value="Genomic_DNA"/>
</dbReference>
<feature type="compositionally biased region" description="Polar residues" evidence="1">
    <location>
        <begin position="150"/>
        <end position="169"/>
    </location>
</feature>
<feature type="region of interest" description="Disordered" evidence="1">
    <location>
        <begin position="40"/>
        <end position="174"/>
    </location>
</feature>
<feature type="region of interest" description="Disordered" evidence="1">
    <location>
        <begin position="187"/>
        <end position="433"/>
    </location>
</feature>
<comment type="caution">
    <text evidence="2">The sequence shown here is derived from an EMBL/GenBank/DDBJ whole genome shotgun (WGS) entry which is preliminary data.</text>
</comment>